<reference evidence="1 3" key="1">
    <citation type="journal article" date="2011" name="Nature">
        <title>The Medicago genome provides insight into the evolution of rhizobial symbioses.</title>
        <authorList>
            <person name="Young N.D."/>
            <person name="Debelle F."/>
            <person name="Oldroyd G.E."/>
            <person name="Geurts R."/>
            <person name="Cannon S.B."/>
            <person name="Udvardi M.K."/>
            <person name="Benedito V.A."/>
            <person name="Mayer K.F."/>
            <person name="Gouzy J."/>
            <person name="Schoof H."/>
            <person name="Van de Peer Y."/>
            <person name="Proost S."/>
            <person name="Cook D.R."/>
            <person name="Meyers B.C."/>
            <person name="Spannagl M."/>
            <person name="Cheung F."/>
            <person name="De Mita S."/>
            <person name="Krishnakumar V."/>
            <person name="Gundlach H."/>
            <person name="Zhou S."/>
            <person name="Mudge J."/>
            <person name="Bharti A.K."/>
            <person name="Murray J.D."/>
            <person name="Naoumkina M.A."/>
            <person name="Rosen B."/>
            <person name="Silverstein K.A."/>
            <person name="Tang H."/>
            <person name="Rombauts S."/>
            <person name="Zhao P.X."/>
            <person name="Zhou P."/>
            <person name="Barbe V."/>
            <person name="Bardou P."/>
            <person name="Bechner M."/>
            <person name="Bellec A."/>
            <person name="Berger A."/>
            <person name="Berges H."/>
            <person name="Bidwell S."/>
            <person name="Bisseling T."/>
            <person name="Choisne N."/>
            <person name="Couloux A."/>
            <person name="Denny R."/>
            <person name="Deshpande S."/>
            <person name="Dai X."/>
            <person name="Doyle J.J."/>
            <person name="Dudez A.M."/>
            <person name="Farmer A.D."/>
            <person name="Fouteau S."/>
            <person name="Franken C."/>
            <person name="Gibelin C."/>
            <person name="Gish J."/>
            <person name="Goldstein S."/>
            <person name="Gonzalez A.J."/>
            <person name="Green P.J."/>
            <person name="Hallab A."/>
            <person name="Hartog M."/>
            <person name="Hua A."/>
            <person name="Humphray S.J."/>
            <person name="Jeong D.H."/>
            <person name="Jing Y."/>
            <person name="Jocker A."/>
            <person name="Kenton S.M."/>
            <person name="Kim D.J."/>
            <person name="Klee K."/>
            <person name="Lai H."/>
            <person name="Lang C."/>
            <person name="Lin S."/>
            <person name="Macmil S.L."/>
            <person name="Magdelenat G."/>
            <person name="Matthews L."/>
            <person name="McCorrison J."/>
            <person name="Monaghan E.L."/>
            <person name="Mun J.H."/>
            <person name="Najar F.Z."/>
            <person name="Nicholson C."/>
            <person name="Noirot C."/>
            <person name="O'Bleness M."/>
            <person name="Paule C.R."/>
            <person name="Poulain J."/>
            <person name="Prion F."/>
            <person name="Qin B."/>
            <person name="Qu C."/>
            <person name="Retzel E.F."/>
            <person name="Riddle C."/>
            <person name="Sallet E."/>
            <person name="Samain S."/>
            <person name="Samson N."/>
            <person name="Sanders I."/>
            <person name="Saurat O."/>
            <person name="Scarpelli C."/>
            <person name="Schiex T."/>
            <person name="Segurens B."/>
            <person name="Severin A.J."/>
            <person name="Sherrier D.J."/>
            <person name="Shi R."/>
            <person name="Sims S."/>
            <person name="Singer S.R."/>
            <person name="Sinharoy S."/>
            <person name="Sterck L."/>
            <person name="Viollet A."/>
            <person name="Wang B.B."/>
            <person name="Wang K."/>
            <person name="Wang M."/>
            <person name="Wang X."/>
            <person name="Warfsmann J."/>
            <person name="Weissenbach J."/>
            <person name="White D.D."/>
            <person name="White J.D."/>
            <person name="Wiley G.B."/>
            <person name="Wincker P."/>
            <person name="Xing Y."/>
            <person name="Yang L."/>
            <person name="Yao Z."/>
            <person name="Ying F."/>
            <person name="Zhai J."/>
            <person name="Zhou L."/>
            <person name="Zuber A."/>
            <person name="Denarie J."/>
            <person name="Dixon R.A."/>
            <person name="May G.D."/>
            <person name="Schwartz D.C."/>
            <person name="Rogers J."/>
            <person name="Quetier F."/>
            <person name="Town C.D."/>
            <person name="Roe B.A."/>
        </authorList>
    </citation>
    <scope>NUCLEOTIDE SEQUENCE [LARGE SCALE GENOMIC DNA]</scope>
    <source>
        <strain evidence="1">A17</strain>
        <strain evidence="2 3">cv. Jemalong A17</strain>
    </source>
</reference>
<evidence type="ECO:0008006" key="4">
    <source>
        <dbReference type="Google" id="ProtNLM"/>
    </source>
</evidence>
<dbReference type="PaxDb" id="3880-AES61680"/>
<accession>G7IDS9</accession>
<dbReference type="HOGENOM" id="CLU_2889104_0_0_1"/>
<gene>
    <name evidence="1" type="ordered locus">MTR_1g087340</name>
</gene>
<reference evidence="1 3" key="2">
    <citation type="journal article" date="2014" name="BMC Genomics">
        <title>An improved genome release (version Mt4.0) for the model legume Medicago truncatula.</title>
        <authorList>
            <person name="Tang H."/>
            <person name="Krishnakumar V."/>
            <person name="Bidwell S."/>
            <person name="Rosen B."/>
            <person name="Chan A."/>
            <person name="Zhou S."/>
            <person name="Gentzbittel L."/>
            <person name="Childs K.L."/>
            <person name="Yandell M."/>
            <person name="Gundlach H."/>
            <person name="Mayer K.F."/>
            <person name="Schwartz D.C."/>
            <person name="Town C.D."/>
        </authorList>
    </citation>
    <scope>GENOME REANNOTATION</scope>
    <source>
        <strain evidence="2 3">cv. Jemalong A17</strain>
    </source>
</reference>
<dbReference type="Proteomes" id="UP000002051">
    <property type="component" value="Unassembled WGS sequence"/>
</dbReference>
<organism evidence="1 3">
    <name type="scientific">Medicago truncatula</name>
    <name type="common">Barrel medic</name>
    <name type="synonym">Medicago tribuloides</name>
    <dbReference type="NCBI Taxonomy" id="3880"/>
    <lineage>
        <taxon>Eukaryota</taxon>
        <taxon>Viridiplantae</taxon>
        <taxon>Streptophyta</taxon>
        <taxon>Embryophyta</taxon>
        <taxon>Tracheophyta</taxon>
        <taxon>Spermatophyta</taxon>
        <taxon>Magnoliopsida</taxon>
        <taxon>eudicotyledons</taxon>
        <taxon>Gunneridae</taxon>
        <taxon>Pentapetalae</taxon>
        <taxon>rosids</taxon>
        <taxon>fabids</taxon>
        <taxon>Fabales</taxon>
        <taxon>Fabaceae</taxon>
        <taxon>Papilionoideae</taxon>
        <taxon>50 kb inversion clade</taxon>
        <taxon>NPAAA clade</taxon>
        <taxon>Hologalegina</taxon>
        <taxon>IRL clade</taxon>
        <taxon>Trifolieae</taxon>
        <taxon>Medicago</taxon>
    </lineage>
</organism>
<evidence type="ECO:0000313" key="1">
    <source>
        <dbReference type="EMBL" id="AES61680.1"/>
    </source>
</evidence>
<evidence type="ECO:0000313" key="3">
    <source>
        <dbReference type="Proteomes" id="UP000002051"/>
    </source>
</evidence>
<proteinExistence type="predicted"/>
<dbReference type="EnsemblPlants" id="AES61680">
    <property type="protein sequence ID" value="AES61680"/>
    <property type="gene ID" value="MTR_1g087340"/>
</dbReference>
<name>G7IDS9_MEDTR</name>
<protein>
    <recommendedName>
        <fullName evidence="4">Transmembrane protein</fullName>
    </recommendedName>
</protein>
<sequence>MWLSSFFHRISDFTSIIGVCSRNSETTNHLPPPLIFPLSVSPYVSRRKSDYAAVGDRCERLVT</sequence>
<dbReference type="EMBL" id="CM001217">
    <property type="protein sequence ID" value="AES61680.1"/>
    <property type="molecule type" value="Genomic_DNA"/>
</dbReference>
<keyword evidence="3" id="KW-1185">Reference proteome</keyword>
<reference evidence="2" key="3">
    <citation type="submission" date="2015-04" db="UniProtKB">
        <authorList>
            <consortium name="EnsemblPlants"/>
        </authorList>
    </citation>
    <scope>IDENTIFICATION</scope>
    <source>
        <strain evidence="2">cv. Jemalong A17</strain>
    </source>
</reference>
<evidence type="ECO:0000313" key="2">
    <source>
        <dbReference type="EnsemblPlants" id="AES61680"/>
    </source>
</evidence>
<dbReference type="AlphaFoldDB" id="G7IDS9"/>